<feature type="coiled-coil region" evidence="10">
    <location>
        <begin position="299"/>
        <end position="340"/>
    </location>
</feature>
<organism evidence="13 14">
    <name type="scientific">Scyliorhinus torazame</name>
    <name type="common">Cloudy catshark</name>
    <name type="synonym">Catulus torazame</name>
    <dbReference type="NCBI Taxonomy" id="75743"/>
    <lineage>
        <taxon>Eukaryota</taxon>
        <taxon>Metazoa</taxon>
        <taxon>Chordata</taxon>
        <taxon>Craniata</taxon>
        <taxon>Vertebrata</taxon>
        <taxon>Chondrichthyes</taxon>
        <taxon>Elasmobranchii</taxon>
        <taxon>Galeomorphii</taxon>
        <taxon>Galeoidea</taxon>
        <taxon>Carcharhiniformes</taxon>
        <taxon>Scyliorhinidae</taxon>
        <taxon>Scyliorhinus</taxon>
    </lineage>
</organism>
<evidence type="ECO:0000313" key="13">
    <source>
        <dbReference type="EMBL" id="GCB85367.1"/>
    </source>
</evidence>
<dbReference type="AlphaFoldDB" id="A0A401QJ29"/>
<proteinExistence type="inferred from homology"/>
<comment type="caution">
    <text evidence="13">The sequence shown here is derived from an EMBL/GenBank/DDBJ whole genome shotgun (WGS) entry which is preliminary data.</text>
</comment>
<feature type="region of interest" description="Disordered" evidence="11">
    <location>
        <begin position="1"/>
        <end position="88"/>
    </location>
</feature>
<gene>
    <name evidence="13" type="ORF">scyTo_0026011</name>
</gene>
<dbReference type="OrthoDB" id="2441647at2759"/>
<dbReference type="GO" id="GO:0030424">
    <property type="term" value="C:axon"/>
    <property type="evidence" value="ECO:0007669"/>
    <property type="project" value="UniProtKB-SubCell"/>
</dbReference>
<evidence type="ECO:0000259" key="12">
    <source>
        <dbReference type="PROSITE" id="PS51842"/>
    </source>
</evidence>
<name>A0A401QJ29_SCYTO</name>
<sequence length="349" mass="39488">MSYLLEPGSNPSSCSRRLESRSYSSRSSGFRSQSWSRGGGGGLSTSSSCSRRLGSLQAPGRAYSSADSLELSQGSGLNGEQRVAGRSSSEKELLQGLNDRFAGYIDKVHCLEQHNKQLDTELQAHRHQQLHQGQLGQVYEGELRELRELLQQVQQDKGHIQLQSEHLEEDLQRLRERLEEEARQREDTEANIRALAKETQQATLLQAELDKKAQSLQEEVSFLRANHQEEVAELCAQIQAPQLTLEPGHFPQADLTSALREIRAQLQGHSAKNLQQTEEWFKGRYAKLNQAAQLNKDAIRSARDEITEYRRQLQSKSIELESVRGTKESLERQLTDIEDRHTADASNYQ</sequence>
<keyword evidence="4" id="KW-0403">Intermediate filament</keyword>
<evidence type="ECO:0000256" key="9">
    <source>
        <dbReference type="ARBA" id="ARBA00061646"/>
    </source>
</evidence>
<reference evidence="13 14" key="1">
    <citation type="journal article" date="2018" name="Nat. Ecol. Evol.">
        <title>Shark genomes provide insights into elasmobranch evolution and the origin of vertebrates.</title>
        <authorList>
            <person name="Hara Y"/>
            <person name="Yamaguchi K"/>
            <person name="Onimaru K"/>
            <person name="Kadota M"/>
            <person name="Koyanagi M"/>
            <person name="Keeley SD"/>
            <person name="Tatsumi K"/>
            <person name="Tanaka K"/>
            <person name="Motone F"/>
            <person name="Kageyama Y"/>
            <person name="Nozu R"/>
            <person name="Adachi N"/>
            <person name="Nishimura O"/>
            <person name="Nakagawa R"/>
            <person name="Tanegashima C"/>
            <person name="Kiyatake I"/>
            <person name="Matsumoto R"/>
            <person name="Murakumo K"/>
            <person name="Nishida K"/>
            <person name="Terakita A"/>
            <person name="Kuratani S"/>
            <person name="Sato K"/>
            <person name="Hyodo S Kuraku.S."/>
        </authorList>
    </citation>
    <scope>NUCLEOTIDE SEQUENCE [LARGE SCALE GENOMIC DNA]</scope>
</reference>
<protein>
    <recommendedName>
        <fullName evidence="12">IF rod domain-containing protein</fullName>
    </recommendedName>
</protein>
<dbReference type="GO" id="GO:0099160">
    <property type="term" value="C:postsynaptic intermediate filament cytoskeleton"/>
    <property type="evidence" value="ECO:0007669"/>
    <property type="project" value="TreeGrafter"/>
</dbReference>
<dbReference type="InterPro" id="IPR050405">
    <property type="entry name" value="Intermediate_filament"/>
</dbReference>
<evidence type="ECO:0000256" key="7">
    <source>
        <dbReference type="ARBA" id="ARBA00023212"/>
    </source>
</evidence>
<dbReference type="Proteomes" id="UP000288216">
    <property type="component" value="Unassembled WGS sequence"/>
</dbReference>
<dbReference type="PANTHER" id="PTHR45652">
    <property type="entry name" value="GLIAL FIBRILLARY ACIDIC PROTEIN"/>
    <property type="match status" value="1"/>
</dbReference>
<dbReference type="PROSITE" id="PS51842">
    <property type="entry name" value="IF_ROD_2"/>
    <property type="match status" value="1"/>
</dbReference>
<accession>A0A401QJ29</accession>
<evidence type="ECO:0000256" key="1">
    <source>
        <dbReference type="ARBA" id="ARBA00004245"/>
    </source>
</evidence>
<dbReference type="GO" id="GO:0005882">
    <property type="term" value="C:intermediate filament"/>
    <property type="evidence" value="ECO:0007669"/>
    <property type="project" value="UniProtKB-KW"/>
</dbReference>
<keyword evidence="8" id="KW-0966">Cell projection</keyword>
<evidence type="ECO:0000313" key="14">
    <source>
        <dbReference type="Proteomes" id="UP000288216"/>
    </source>
</evidence>
<keyword evidence="6 10" id="KW-0175">Coiled coil</keyword>
<dbReference type="Gene3D" id="1.20.5.500">
    <property type="entry name" value="Single helix bin"/>
    <property type="match status" value="1"/>
</dbReference>
<evidence type="ECO:0000256" key="3">
    <source>
        <dbReference type="ARBA" id="ARBA00022490"/>
    </source>
</evidence>
<feature type="compositionally biased region" description="Low complexity" evidence="11">
    <location>
        <begin position="21"/>
        <end position="36"/>
    </location>
</feature>
<dbReference type="Pfam" id="PF00038">
    <property type="entry name" value="Filament"/>
    <property type="match status" value="1"/>
</dbReference>
<dbReference type="InterPro" id="IPR039008">
    <property type="entry name" value="IF_rod_dom"/>
</dbReference>
<dbReference type="SUPFAM" id="SSF64593">
    <property type="entry name" value="Intermediate filament protein, coiled coil region"/>
    <property type="match status" value="1"/>
</dbReference>
<comment type="subcellular location">
    <subcellularLocation>
        <location evidence="2">Cell projection</location>
        <location evidence="2">Axon</location>
    </subcellularLocation>
    <subcellularLocation>
        <location evidence="1">Cytoplasm</location>
        <location evidence="1">Cytoskeleton</location>
    </subcellularLocation>
</comment>
<dbReference type="GO" id="GO:0005737">
    <property type="term" value="C:cytoplasm"/>
    <property type="evidence" value="ECO:0007669"/>
    <property type="project" value="TreeGrafter"/>
</dbReference>
<dbReference type="EMBL" id="BFAA01148690">
    <property type="protein sequence ID" value="GCB85367.1"/>
    <property type="molecule type" value="Genomic_DNA"/>
</dbReference>
<dbReference type="InterPro" id="IPR002957">
    <property type="entry name" value="Keratin_I"/>
</dbReference>
<feature type="domain" description="IF rod" evidence="12">
    <location>
        <begin position="90"/>
        <end position="349"/>
    </location>
</feature>
<dbReference type="PANTHER" id="PTHR45652:SF3">
    <property type="entry name" value="NEUROFILAMENT MEDIUM POLYPEPTIDE"/>
    <property type="match status" value="1"/>
</dbReference>
<evidence type="ECO:0000256" key="4">
    <source>
        <dbReference type="ARBA" id="ARBA00022754"/>
    </source>
</evidence>
<keyword evidence="3" id="KW-0963">Cytoplasm</keyword>
<dbReference type="SMART" id="SM01391">
    <property type="entry name" value="Filament"/>
    <property type="match status" value="1"/>
</dbReference>
<keyword evidence="5" id="KW-0007">Acetylation</keyword>
<evidence type="ECO:0000256" key="10">
    <source>
        <dbReference type="SAM" id="Coils"/>
    </source>
</evidence>
<evidence type="ECO:0000256" key="5">
    <source>
        <dbReference type="ARBA" id="ARBA00022990"/>
    </source>
</evidence>
<evidence type="ECO:0000256" key="11">
    <source>
        <dbReference type="SAM" id="MobiDB-lite"/>
    </source>
</evidence>
<feature type="compositionally biased region" description="Polar residues" evidence="11">
    <location>
        <begin position="65"/>
        <end position="75"/>
    </location>
</feature>
<evidence type="ECO:0000256" key="8">
    <source>
        <dbReference type="ARBA" id="ARBA00023273"/>
    </source>
</evidence>
<keyword evidence="7" id="KW-0206">Cytoskeleton</keyword>
<feature type="compositionally biased region" description="Low complexity" evidence="11">
    <location>
        <begin position="44"/>
        <end position="56"/>
    </location>
</feature>
<dbReference type="GO" id="GO:0005200">
    <property type="term" value="F:structural constituent of cytoskeleton"/>
    <property type="evidence" value="ECO:0007669"/>
    <property type="project" value="TreeGrafter"/>
</dbReference>
<dbReference type="FunFam" id="1.20.5.1160:FF:000001">
    <property type="entry name" value="Keratin type II"/>
    <property type="match status" value="1"/>
</dbReference>
<comment type="similarity">
    <text evidence="9">Belongs to the intermediate filament family.</text>
</comment>
<dbReference type="FunFam" id="1.20.5.500:FF:000001">
    <property type="entry name" value="Type II keratin 23"/>
    <property type="match status" value="1"/>
</dbReference>
<feature type="coiled-coil region" evidence="10">
    <location>
        <begin position="108"/>
        <end position="233"/>
    </location>
</feature>
<feature type="non-terminal residue" evidence="13">
    <location>
        <position position="349"/>
    </location>
</feature>
<dbReference type="Gene3D" id="1.20.5.1160">
    <property type="entry name" value="Vasodilator-stimulated phosphoprotein"/>
    <property type="match status" value="1"/>
</dbReference>
<keyword evidence="14" id="KW-1185">Reference proteome</keyword>
<dbReference type="STRING" id="75743.A0A401QJ29"/>
<evidence type="ECO:0000256" key="6">
    <source>
        <dbReference type="ARBA" id="ARBA00023054"/>
    </source>
</evidence>
<dbReference type="GO" id="GO:0033693">
    <property type="term" value="P:neurofilament bundle assembly"/>
    <property type="evidence" value="ECO:0007669"/>
    <property type="project" value="TreeGrafter"/>
</dbReference>
<evidence type="ECO:0000256" key="2">
    <source>
        <dbReference type="ARBA" id="ARBA00004489"/>
    </source>
</evidence>
<dbReference type="PRINTS" id="PR01248">
    <property type="entry name" value="TYPE1KERATIN"/>
</dbReference>
<dbReference type="OMA" id="GHSAKNL"/>